<name>A0A7W4UII9_9CELL</name>
<gene>
    <name evidence="2" type="ORF">FHR80_003238</name>
</gene>
<evidence type="ECO:0000256" key="1">
    <source>
        <dbReference type="SAM" id="Phobius"/>
    </source>
</evidence>
<dbReference type="EMBL" id="JACHVX010000005">
    <property type="protein sequence ID" value="MBB2924305.1"/>
    <property type="molecule type" value="Genomic_DNA"/>
</dbReference>
<comment type="caution">
    <text evidence="2">The sequence shown here is derived from an EMBL/GenBank/DDBJ whole genome shotgun (WGS) entry which is preliminary data.</text>
</comment>
<keyword evidence="1" id="KW-0812">Transmembrane</keyword>
<keyword evidence="1" id="KW-1133">Transmembrane helix</keyword>
<organism evidence="2 3">
    <name type="scientific">Cellulomonas cellasea</name>
    <dbReference type="NCBI Taxonomy" id="43670"/>
    <lineage>
        <taxon>Bacteria</taxon>
        <taxon>Bacillati</taxon>
        <taxon>Actinomycetota</taxon>
        <taxon>Actinomycetes</taxon>
        <taxon>Micrococcales</taxon>
        <taxon>Cellulomonadaceae</taxon>
        <taxon>Cellulomonas</taxon>
    </lineage>
</organism>
<dbReference type="RefSeq" id="WP_183297123.1">
    <property type="nucleotide sequence ID" value="NZ_JACHVX010000005.1"/>
</dbReference>
<evidence type="ECO:0000313" key="2">
    <source>
        <dbReference type="EMBL" id="MBB2924305.1"/>
    </source>
</evidence>
<dbReference type="Proteomes" id="UP000518206">
    <property type="component" value="Unassembled WGS sequence"/>
</dbReference>
<dbReference type="AlphaFoldDB" id="A0A7W4UII9"/>
<feature type="transmembrane region" description="Helical" evidence="1">
    <location>
        <begin position="61"/>
        <end position="82"/>
    </location>
</feature>
<sequence>MTSTTSAPTRSRARPLWLVATVVAGVTAAAIWGYAVPREVVCPAIYPAPYPCTQEHRVGTGVLWTVVLAIAYAAALAVTLTVGRHRRPLAAAAVVVLVLCAVVAYTAVLSSTGYVL</sequence>
<evidence type="ECO:0000313" key="3">
    <source>
        <dbReference type="Proteomes" id="UP000518206"/>
    </source>
</evidence>
<accession>A0A7W4UII9</accession>
<feature type="transmembrane region" description="Helical" evidence="1">
    <location>
        <begin position="16"/>
        <end position="35"/>
    </location>
</feature>
<keyword evidence="1" id="KW-0472">Membrane</keyword>
<feature type="transmembrane region" description="Helical" evidence="1">
    <location>
        <begin position="89"/>
        <end position="108"/>
    </location>
</feature>
<reference evidence="2 3" key="1">
    <citation type="submission" date="2020-08" db="EMBL/GenBank/DDBJ databases">
        <title>The Agave Microbiome: Exploring the role of microbial communities in plant adaptations to desert environments.</title>
        <authorList>
            <person name="Partida-Martinez L.P."/>
        </authorList>
    </citation>
    <scope>NUCLEOTIDE SEQUENCE [LARGE SCALE GENOMIC DNA]</scope>
    <source>
        <strain evidence="2 3">RAS26</strain>
    </source>
</reference>
<protein>
    <submittedName>
        <fullName evidence="2">Uncharacterized protein</fullName>
    </submittedName>
</protein>
<reference evidence="2 3" key="2">
    <citation type="submission" date="2020-08" db="EMBL/GenBank/DDBJ databases">
        <authorList>
            <person name="Partida-Martinez L."/>
            <person name="Huntemann M."/>
            <person name="Clum A."/>
            <person name="Wang J."/>
            <person name="Palaniappan K."/>
            <person name="Ritter S."/>
            <person name="Chen I.-M."/>
            <person name="Stamatis D."/>
            <person name="Reddy T."/>
            <person name="O'Malley R."/>
            <person name="Daum C."/>
            <person name="Shapiro N."/>
            <person name="Ivanova N."/>
            <person name="Kyrpides N."/>
            <person name="Woyke T."/>
        </authorList>
    </citation>
    <scope>NUCLEOTIDE SEQUENCE [LARGE SCALE GENOMIC DNA]</scope>
    <source>
        <strain evidence="2 3">RAS26</strain>
    </source>
</reference>
<proteinExistence type="predicted"/>